<evidence type="ECO:0000256" key="13">
    <source>
        <dbReference type="RuleBase" id="RU000590"/>
    </source>
</evidence>
<gene>
    <name evidence="15" type="ORF">J2T57_000083</name>
</gene>
<dbReference type="AlphaFoldDB" id="A0AAE3G055"/>
<keyword evidence="7 15" id="KW-0378">Hydrolase</keyword>
<comment type="cofactor">
    <cofactor evidence="2">
        <name>Mn(2+)</name>
        <dbReference type="ChEBI" id="CHEBI:29035"/>
    </cofactor>
</comment>
<dbReference type="RefSeq" id="WP_253472605.1">
    <property type="nucleotide sequence ID" value="NZ_JALJXV010000001.1"/>
</dbReference>
<evidence type="ECO:0000256" key="3">
    <source>
        <dbReference type="ARBA" id="ARBA00008766"/>
    </source>
</evidence>
<evidence type="ECO:0000256" key="11">
    <source>
        <dbReference type="ARBA" id="ARBA00075356"/>
    </source>
</evidence>
<comment type="catalytic activity">
    <reaction evidence="1">
        <text>Release of any N-terminal amino acid, including proline, that is linked to proline, even from a dipeptide or tripeptide.</text>
        <dbReference type="EC" id="3.4.11.9"/>
    </reaction>
</comment>
<dbReference type="InterPro" id="IPR029149">
    <property type="entry name" value="Creatin/AminoP/Spt16_N"/>
</dbReference>
<name>A0AAE3G055_9GAMM</name>
<dbReference type="CDD" id="cd01087">
    <property type="entry name" value="Prolidase"/>
    <property type="match status" value="1"/>
</dbReference>
<dbReference type="SMART" id="SM01011">
    <property type="entry name" value="AMP_N"/>
    <property type="match status" value="1"/>
</dbReference>
<dbReference type="SUPFAM" id="SSF53092">
    <property type="entry name" value="Creatinase/prolidase N-terminal domain"/>
    <property type="match status" value="1"/>
</dbReference>
<dbReference type="SUPFAM" id="SSF55920">
    <property type="entry name" value="Creatinase/aminopeptidase"/>
    <property type="match status" value="1"/>
</dbReference>
<dbReference type="InterPro" id="IPR000994">
    <property type="entry name" value="Pept_M24"/>
</dbReference>
<sequence length="434" mass="48590">MQQQEFSRRRQELMSLMGEGSAAVLAAAPERIRNRDVHYRFRQDSDFHYLTGFSEPEAVLVLVPGRPQGEFILFCRERDPDREIWDGPRAGQDGAVRDHGADDAFPIDDIDEILPGLLEGKEKLYCVLGVDPEFDHALFGWVNQIRGRARAGARAPGEFVAVEHHLHEMRLIKSAAEIELMQEAATVAAAAHRRAMEVTRPGMHEFEVEAEFQAIFRRHNGEHAYLPIVGGGRNGCVLHYINNNAVLNDGELLLIDAGCELDCYASDITRTFPVNGRFSGEQRAVYEVVLEAQLQAIAAVAPGAHWNRAHEVAVRVLTQGLKDLGLLEGELDGLIESEAYRPFYMHRTGHWLGMDVHDVGDYKLGGEWRELEPGMVLTIEPGLYISDSIPEVDSRWHNIGIRIEDDVAVTRDGHLVLSAAAPKTMDDIENLMRH</sequence>
<dbReference type="InterPro" id="IPR001131">
    <property type="entry name" value="Peptidase_M24B_aminopep-P_CS"/>
</dbReference>
<evidence type="ECO:0000313" key="15">
    <source>
        <dbReference type="EMBL" id="MCP1672991.1"/>
    </source>
</evidence>
<keyword evidence="5" id="KW-0645">Protease</keyword>
<keyword evidence="8" id="KW-0482">Metalloprotease</keyword>
<protein>
    <recommendedName>
        <fullName evidence="10">Xaa-Pro aminopeptidase</fullName>
        <ecNumber evidence="4">3.4.11.9</ecNumber>
    </recommendedName>
    <alternativeName>
        <fullName evidence="11">Aminopeptidase P II</fullName>
    </alternativeName>
    <alternativeName>
        <fullName evidence="12">X-Pro aminopeptidase</fullName>
    </alternativeName>
</protein>
<keyword evidence="15" id="KW-0031">Aminopeptidase</keyword>
<dbReference type="EC" id="3.4.11.9" evidence="4"/>
<dbReference type="InterPro" id="IPR007865">
    <property type="entry name" value="Aminopep_P_N"/>
</dbReference>
<evidence type="ECO:0000256" key="4">
    <source>
        <dbReference type="ARBA" id="ARBA00012574"/>
    </source>
</evidence>
<evidence type="ECO:0000259" key="14">
    <source>
        <dbReference type="SMART" id="SM01011"/>
    </source>
</evidence>
<dbReference type="FunFam" id="3.90.230.10:FF:000002">
    <property type="entry name" value="Xaa-Pro aminopeptidase 3"/>
    <property type="match status" value="1"/>
</dbReference>
<evidence type="ECO:0000256" key="12">
    <source>
        <dbReference type="ARBA" id="ARBA00081411"/>
    </source>
</evidence>
<dbReference type="Pfam" id="PF05195">
    <property type="entry name" value="AMP_N"/>
    <property type="match status" value="1"/>
</dbReference>
<keyword evidence="16" id="KW-1185">Reference proteome</keyword>
<evidence type="ECO:0000256" key="6">
    <source>
        <dbReference type="ARBA" id="ARBA00022723"/>
    </source>
</evidence>
<dbReference type="GO" id="GO:0006508">
    <property type="term" value="P:proteolysis"/>
    <property type="evidence" value="ECO:0007669"/>
    <property type="project" value="UniProtKB-KW"/>
</dbReference>
<evidence type="ECO:0000256" key="2">
    <source>
        <dbReference type="ARBA" id="ARBA00001936"/>
    </source>
</evidence>
<evidence type="ECO:0000256" key="1">
    <source>
        <dbReference type="ARBA" id="ARBA00001424"/>
    </source>
</evidence>
<evidence type="ECO:0000256" key="10">
    <source>
        <dbReference type="ARBA" id="ARBA00069363"/>
    </source>
</evidence>
<dbReference type="InterPro" id="IPR036005">
    <property type="entry name" value="Creatinase/aminopeptidase-like"/>
</dbReference>
<dbReference type="PANTHER" id="PTHR43226:SF4">
    <property type="entry name" value="XAA-PRO AMINOPEPTIDASE 3"/>
    <property type="match status" value="1"/>
</dbReference>
<keyword evidence="9" id="KW-0464">Manganese</keyword>
<dbReference type="Pfam" id="PF00557">
    <property type="entry name" value="Peptidase_M24"/>
    <property type="match status" value="1"/>
</dbReference>
<evidence type="ECO:0000256" key="5">
    <source>
        <dbReference type="ARBA" id="ARBA00022670"/>
    </source>
</evidence>
<comment type="caution">
    <text evidence="15">The sequence shown here is derived from an EMBL/GenBank/DDBJ whole genome shotgun (WGS) entry which is preliminary data.</text>
</comment>
<dbReference type="Gene3D" id="3.40.350.10">
    <property type="entry name" value="Creatinase/prolidase N-terminal domain"/>
    <property type="match status" value="1"/>
</dbReference>
<dbReference type="GO" id="GO:0070006">
    <property type="term" value="F:metalloaminopeptidase activity"/>
    <property type="evidence" value="ECO:0007669"/>
    <property type="project" value="InterPro"/>
</dbReference>
<keyword evidence="6 13" id="KW-0479">Metal-binding</keyword>
<reference evidence="15" key="1">
    <citation type="submission" date="2022-03" db="EMBL/GenBank/DDBJ databases">
        <title>Genomic Encyclopedia of Type Strains, Phase III (KMG-III): the genomes of soil and plant-associated and newly described type strains.</title>
        <authorList>
            <person name="Whitman W."/>
        </authorList>
    </citation>
    <scope>NUCLEOTIDE SEQUENCE</scope>
    <source>
        <strain evidence="15">ANL 6-2</strain>
    </source>
</reference>
<accession>A0AAE3G055</accession>
<dbReference type="InterPro" id="IPR052433">
    <property type="entry name" value="X-Pro_dipept-like"/>
</dbReference>
<dbReference type="PANTHER" id="PTHR43226">
    <property type="entry name" value="XAA-PRO AMINOPEPTIDASE 3"/>
    <property type="match status" value="1"/>
</dbReference>
<comment type="similarity">
    <text evidence="3 13">Belongs to the peptidase M24B family.</text>
</comment>
<evidence type="ECO:0000256" key="8">
    <source>
        <dbReference type="ARBA" id="ARBA00023049"/>
    </source>
</evidence>
<evidence type="ECO:0000256" key="9">
    <source>
        <dbReference type="ARBA" id="ARBA00023211"/>
    </source>
</evidence>
<dbReference type="GO" id="GO:0030145">
    <property type="term" value="F:manganese ion binding"/>
    <property type="evidence" value="ECO:0007669"/>
    <property type="project" value="InterPro"/>
</dbReference>
<dbReference type="Gene3D" id="3.90.230.10">
    <property type="entry name" value="Creatinase/methionine aminopeptidase superfamily"/>
    <property type="match status" value="1"/>
</dbReference>
<feature type="domain" description="Aminopeptidase P N-terminal" evidence="14">
    <location>
        <begin position="1"/>
        <end position="135"/>
    </location>
</feature>
<dbReference type="Proteomes" id="UP001205843">
    <property type="component" value="Unassembled WGS sequence"/>
</dbReference>
<organism evidence="15 16">
    <name type="scientific">Natronocella acetinitrilica</name>
    <dbReference type="NCBI Taxonomy" id="414046"/>
    <lineage>
        <taxon>Bacteria</taxon>
        <taxon>Pseudomonadati</taxon>
        <taxon>Pseudomonadota</taxon>
        <taxon>Gammaproteobacteria</taxon>
        <taxon>Chromatiales</taxon>
        <taxon>Ectothiorhodospiraceae</taxon>
        <taxon>Natronocella</taxon>
    </lineage>
</organism>
<evidence type="ECO:0000313" key="16">
    <source>
        <dbReference type="Proteomes" id="UP001205843"/>
    </source>
</evidence>
<dbReference type="PROSITE" id="PS00491">
    <property type="entry name" value="PROLINE_PEPTIDASE"/>
    <property type="match status" value="1"/>
</dbReference>
<dbReference type="GO" id="GO:0005829">
    <property type="term" value="C:cytosol"/>
    <property type="evidence" value="ECO:0007669"/>
    <property type="project" value="TreeGrafter"/>
</dbReference>
<evidence type="ECO:0000256" key="7">
    <source>
        <dbReference type="ARBA" id="ARBA00022801"/>
    </source>
</evidence>
<dbReference type="EMBL" id="JALJXV010000001">
    <property type="protein sequence ID" value="MCP1672991.1"/>
    <property type="molecule type" value="Genomic_DNA"/>
</dbReference>
<proteinExistence type="inferred from homology"/>